<protein>
    <submittedName>
        <fullName evidence="5">MarR family transcriptional regulator</fullName>
    </submittedName>
</protein>
<dbReference type="Proteomes" id="UP000242694">
    <property type="component" value="Unassembled WGS sequence"/>
</dbReference>
<sequence length="121" mass="14771">MNDKLRQIITIERTLSQLRQTLKFNFKMTLEEFILLYHVYENEKISGKALRDTLHFELMWDMSKIDVLIRKVYKKELVAKMRSETDERQVYYYFEPTQKSFFDEVVKKIEQNDDHILAEIV</sequence>
<dbReference type="InterPro" id="IPR036390">
    <property type="entry name" value="WH_DNA-bd_sf"/>
</dbReference>
<evidence type="ECO:0000256" key="2">
    <source>
        <dbReference type="ARBA" id="ARBA00023125"/>
    </source>
</evidence>
<dbReference type="Pfam" id="PF22381">
    <property type="entry name" value="Staph_reg_Sar_Rot"/>
    <property type="match status" value="1"/>
</dbReference>
<keyword evidence="2" id="KW-0238">DNA-binding</keyword>
<dbReference type="InterPro" id="IPR010166">
    <property type="entry name" value="SarA/Rot_dom"/>
</dbReference>
<evidence type="ECO:0000256" key="3">
    <source>
        <dbReference type="ARBA" id="ARBA00023163"/>
    </source>
</evidence>
<evidence type="ECO:0000313" key="5">
    <source>
        <dbReference type="EMBL" id="PTH19343.1"/>
    </source>
</evidence>
<dbReference type="EMBL" id="PZDI01000005">
    <property type="protein sequence ID" value="PTH19343.1"/>
    <property type="molecule type" value="Genomic_DNA"/>
</dbReference>
<dbReference type="Gene3D" id="1.10.10.10">
    <property type="entry name" value="Winged helix-like DNA-binding domain superfamily/Winged helix DNA-binding domain"/>
    <property type="match status" value="1"/>
</dbReference>
<name>A0ABX5IH20_9STAP</name>
<evidence type="ECO:0000256" key="1">
    <source>
        <dbReference type="ARBA" id="ARBA00023015"/>
    </source>
</evidence>
<feature type="domain" description="Transcriptional regulator SarA/SarZ/Rot-like helix-turn-helix" evidence="4">
    <location>
        <begin position="18"/>
        <end position="104"/>
    </location>
</feature>
<accession>A0ABX5IH20</accession>
<keyword evidence="3" id="KW-0804">Transcription</keyword>
<gene>
    <name evidence="5" type="ORF">BU607_01985</name>
</gene>
<evidence type="ECO:0000259" key="4">
    <source>
        <dbReference type="Pfam" id="PF22381"/>
    </source>
</evidence>
<evidence type="ECO:0000313" key="6">
    <source>
        <dbReference type="Proteomes" id="UP000242694"/>
    </source>
</evidence>
<organism evidence="5 6">
    <name type="scientific">Staphylococcus auricularis</name>
    <dbReference type="NCBI Taxonomy" id="29379"/>
    <lineage>
        <taxon>Bacteria</taxon>
        <taxon>Bacillati</taxon>
        <taxon>Bacillota</taxon>
        <taxon>Bacilli</taxon>
        <taxon>Bacillales</taxon>
        <taxon>Staphylococcaceae</taxon>
        <taxon>Staphylococcus</taxon>
    </lineage>
</organism>
<comment type="caution">
    <text evidence="5">The sequence shown here is derived from an EMBL/GenBank/DDBJ whole genome shotgun (WGS) entry which is preliminary data.</text>
</comment>
<dbReference type="RefSeq" id="WP_107392563.1">
    <property type="nucleotide sequence ID" value="NZ_JAHCOE010000002.1"/>
</dbReference>
<proteinExistence type="predicted"/>
<dbReference type="InterPro" id="IPR036388">
    <property type="entry name" value="WH-like_DNA-bd_sf"/>
</dbReference>
<dbReference type="SUPFAM" id="SSF46785">
    <property type="entry name" value="Winged helix' DNA-binding domain"/>
    <property type="match status" value="1"/>
</dbReference>
<dbReference type="InterPro" id="IPR055166">
    <property type="entry name" value="Transc_reg_Sar_Rot_HTH"/>
</dbReference>
<keyword evidence="1" id="KW-0805">Transcription regulation</keyword>
<reference evidence="5 6" key="1">
    <citation type="journal article" date="2016" name="Front. Microbiol.">
        <title>Comprehensive Phylogenetic Analysis of Bovine Non-aureus Staphylococci Species Based on Whole-Genome Sequencing.</title>
        <authorList>
            <person name="Naushad S."/>
            <person name="Barkema H.W."/>
            <person name="Luby C."/>
            <person name="Condas L.A."/>
            <person name="Nobrega D.B."/>
            <person name="Carson D.A."/>
            <person name="De Buck J."/>
        </authorList>
    </citation>
    <scope>NUCLEOTIDE SEQUENCE [LARGE SCALE GENOMIC DNA]</scope>
    <source>
        <strain evidence="5 6">SNUC 993</strain>
    </source>
</reference>
<dbReference type="NCBIfam" id="TIGR01889">
    <property type="entry name" value="Staph_reg_Sar"/>
    <property type="match status" value="1"/>
</dbReference>
<keyword evidence="6" id="KW-1185">Reference proteome</keyword>